<organism evidence="2 3">
    <name type="scientific">Rhizobium freirei PRF 81</name>
    <dbReference type="NCBI Taxonomy" id="363754"/>
    <lineage>
        <taxon>Bacteria</taxon>
        <taxon>Pseudomonadati</taxon>
        <taxon>Pseudomonadota</taxon>
        <taxon>Alphaproteobacteria</taxon>
        <taxon>Hyphomicrobiales</taxon>
        <taxon>Rhizobiaceae</taxon>
        <taxon>Rhizobium/Agrobacterium group</taxon>
        <taxon>Rhizobium</taxon>
    </lineage>
</organism>
<dbReference type="AlphaFoldDB" id="N6VEV1"/>
<protein>
    <submittedName>
        <fullName evidence="2">Uncharacterized protein</fullName>
    </submittedName>
</protein>
<feature type="region of interest" description="Disordered" evidence="1">
    <location>
        <begin position="265"/>
        <end position="301"/>
    </location>
</feature>
<proteinExistence type="predicted"/>
<evidence type="ECO:0000313" key="2">
    <source>
        <dbReference type="EMBL" id="ENN89592.1"/>
    </source>
</evidence>
<evidence type="ECO:0000256" key="1">
    <source>
        <dbReference type="SAM" id="MobiDB-lite"/>
    </source>
</evidence>
<name>N6VEV1_9HYPH</name>
<dbReference type="STRING" id="363754.RHSP_59795"/>
<dbReference type="Proteomes" id="UP000012429">
    <property type="component" value="Unassembled WGS sequence"/>
</dbReference>
<accession>N6VEV1</accession>
<evidence type="ECO:0000313" key="3">
    <source>
        <dbReference type="Proteomes" id="UP000012429"/>
    </source>
</evidence>
<dbReference type="EMBL" id="AQHN01000005">
    <property type="protein sequence ID" value="ENN89592.1"/>
    <property type="molecule type" value="Genomic_DNA"/>
</dbReference>
<gene>
    <name evidence="2" type="ORF">RHSP_59795</name>
</gene>
<keyword evidence="3" id="KW-1185">Reference proteome</keyword>
<comment type="caution">
    <text evidence="2">The sequence shown here is derived from an EMBL/GenBank/DDBJ whole genome shotgun (WGS) entry which is preliminary data.</text>
</comment>
<reference evidence="2 3" key="1">
    <citation type="journal article" date="2012" name="BMC Genomics">
        <title>Genomic basis of broad host range and environmental adaptability of Rhizobium tropici CIAT 899 and Rhizobium sp. PRF 81 which are used in inoculants for common bean (Phaseolus vulgaris L.).</title>
        <authorList>
            <person name="Ormeno-Orrillo E."/>
            <person name="Menna P."/>
            <person name="Almeida L.G."/>
            <person name="Ollero F.J."/>
            <person name="Nicolas M.F."/>
            <person name="Pains Rodrigues E."/>
            <person name="Shigueyoshi Nakatani A."/>
            <person name="Silva Batista J.S."/>
            <person name="Oliveira Chueire L.M."/>
            <person name="Souza R.C."/>
            <person name="Ribeiro Vasconcelos A.T."/>
            <person name="Megias M."/>
            <person name="Hungria M."/>
            <person name="Martinez-Romero E."/>
        </authorList>
    </citation>
    <scope>NUCLEOTIDE SEQUENCE [LARGE SCALE GENOMIC DNA]</scope>
    <source>
        <strain evidence="2 3">PRF 81</strain>
    </source>
</reference>
<sequence length="390" mass="41126">MIVGERQIHHRADDDLAADGDRTLLDLVHAENARLRRIQNRRGHQRTVDAAVRDGEGAALHVGHRKLTVAGCLAEAADFLLDLGDRHLVGIAHDRNDQALVRADGNADVAVVLVDDVGAVDLGVNGRQFLQRVRDGLGEEAHEAELHAMLLLEDVLVAVAQVHHSLHVHLVVGGEHGGGVLCILEALGDRLAQARHLHTLFAAGILDGSRGAGGNRSGRCGGRSRSGLGDSGDNIALQHLAALAAAIDLIGGEIVFSKQLSSSRCRRHGRSRGGDGGSCNRSSSGRGRCRRGSLCRSSGSAVAGGDLAEQRAEAYGFAGLGNDFGQGAGRRCGDFDRHLVGFKFEKRLIGLDGIADFLEPGSDSRFADGFAEGRNADFSGHCSDPDFSSL</sequence>